<proteinExistence type="predicted"/>
<accession>A0A9X9LUA7</accession>
<gene>
    <name evidence="2" type="ORF">BN2614_LOCUS3</name>
</gene>
<organism evidence="2 3">
    <name type="scientific">Gulo gulo</name>
    <name type="common">Wolverine</name>
    <name type="synonym">Gluton</name>
    <dbReference type="NCBI Taxonomy" id="48420"/>
    <lineage>
        <taxon>Eukaryota</taxon>
        <taxon>Metazoa</taxon>
        <taxon>Chordata</taxon>
        <taxon>Craniata</taxon>
        <taxon>Vertebrata</taxon>
        <taxon>Euteleostomi</taxon>
        <taxon>Mammalia</taxon>
        <taxon>Eutheria</taxon>
        <taxon>Laurasiatheria</taxon>
        <taxon>Carnivora</taxon>
        <taxon>Caniformia</taxon>
        <taxon>Musteloidea</taxon>
        <taxon>Mustelidae</taxon>
        <taxon>Guloninae</taxon>
        <taxon>Gulo</taxon>
    </lineage>
</organism>
<comment type="caution">
    <text evidence="2">The sequence shown here is derived from an EMBL/GenBank/DDBJ whole genome shotgun (WGS) entry which is preliminary data.</text>
</comment>
<sequence>PLAVVPRPPPAAPQRPAPCLGTRASPALGASPPVAAAALMPPPGEVREPPSDLGAEKLSRFRFLILTRSPSARVPAGGRDCCGRRLPRRCCPASSLVPYRDFKASCDYLGPTQIIQETIPILRNWGLNKDSGSSPTHDISWMSHTDVMISKRLRYQGHQQLLHLKGLFTVITSRPELSVILRVQDRSVEQKVYRYQ</sequence>
<evidence type="ECO:0000256" key="1">
    <source>
        <dbReference type="SAM" id="MobiDB-lite"/>
    </source>
</evidence>
<feature type="compositionally biased region" description="Low complexity" evidence="1">
    <location>
        <begin position="24"/>
        <end position="39"/>
    </location>
</feature>
<protein>
    <submittedName>
        <fullName evidence="2">Uncharacterized protein</fullName>
    </submittedName>
</protein>
<dbReference type="Proteomes" id="UP000269945">
    <property type="component" value="Unassembled WGS sequence"/>
</dbReference>
<reference evidence="2 3" key="1">
    <citation type="submission" date="2018-10" db="EMBL/GenBank/DDBJ databases">
        <authorList>
            <person name="Ekblom R."/>
            <person name="Jareborg N."/>
        </authorList>
    </citation>
    <scope>NUCLEOTIDE SEQUENCE [LARGE SCALE GENOMIC DNA]</scope>
    <source>
        <tissue evidence="2">Muscle</tissue>
    </source>
</reference>
<dbReference type="EMBL" id="CYRY02018158">
    <property type="protein sequence ID" value="VCW96490.1"/>
    <property type="molecule type" value="Genomic_DNA"/>
</dbReference>
<evidence type="ECO:0000313" key="2">
    <source>
        <dbReference type="EMBL" id="VCW96490.1"/>
    </source>
</evidence>
<feature type="compositionally biased region" description="Pro residues" evidence="1">
    <location>
        <begin position="1"/>
        <end position="16"/>
    </location>
</feature>
<feature type="non-terminal residue" evidence="2">
    <location>
        <position position="196"/>
    </location>
</feature>
<feature type="region of interest" description="Disordered" evidence="1">
    <location>
        <begin position="1"/>
        <end position="52"/>
    </location>
</feature>
<dbReference type="AlphaFoldDB" id="A0A9X9LUA7"/>
<evidence type="ECO:0000313" key="3">
    <source>
        <dbReference type="Proteomes" id="UP000269945"/>
    </source>
</evidence>
<keyword evidence="3" id="KW-1185">Reference proteome</keyword>
<name>A0A9X9LUA7_GULGU</name>